<name>A6DRM5_9BACT</name>
<gene>
    <name evidence="1" type="ORF">LNTAR_13132</name>
</gene>
<accession>A6DRM5</accession>
<keyword evidence="2" id="KW-1185">Reference proteome</keyword>
<dbReference type="SUPFAM" id="SSF49785">
    <property type="entry name" value="Galactose-binding domain-like"/>
    <property type="match status" value="1"/>
</dbReference>
<evidence type="ECO:0000313" key="2">
    <source>
        <dbReference type="Proteomes" id="UP000004947"/>
    </source>
</evidence>
<protein>
    <submittedName>
        <fullName evidence="1">Uncharacterized protein</fullName>
    </submittedName>
</protein>
<dbReference type="Gene3D" id="2.60.120.260">
    <property type="entry name" value="Galactose-binding domain-like"/>
    <property type="match status" value="1"/>
</dbReference>
<dbReference type="EMBL" id="ABCK01000025">
    <property type="protein sequence ID" value="EDM25694.1"/>
    <property type="molecule type" value="Genomic_DNA"/>
</dbReference>
<dbReference type="STRING" id="313628.LNTAR_13132"/>
<dbReference type="InterPro" id="IPR008979">
    <property type="entry name" value="Galactose-bd-like_sf"/>
</dbReference>
<sequence>MKHLIILLILTGLSLSAKEILEDPTFKKEEKYWRLSMTPEYKNTEAKYKRKSVEFDISHTSEASYLSFITEADTKDDRVYKVQFKFKGDGSGEVFIKHMAFPNFFKGKRYIEGSPMANLGLHQKFNPTKEWQTATCYFRSKENVESNYMKSLLFWLGNYQGKLTFGEISVTEAKDKKDMALTAHGSIEITKE</sequence>
<dbReference type="OrthoDB" id="1032269at2"/>
<dbReference type="RefSeq" id="WP_007280496.1">
    <property type="nucleotide sequence ID" value="NZ_ABCK01000025.1"/>
</dbReference>
<dbReference type="Proteomes" id="UP000004947">
    <property type="component" value="Unassembled WGS sequence"/>
</dbReference>
<dbReference type="AlphaFoldDB" id="A6DRM5"/>
<comment type="caution">
    <text evidence="1">The sequence shown here is derived from an EMBL/GenBank/DDBJ whole genome shotgun (WGS) entry which is preliminary data.</text>
</comment>
<organism evidence="1 2">
    <name type="scientific">Lentisphaera araneosa HTCC2155</name>
    <dbReference type="NCBI Taxonomy" id="313628"/>
    <lineage>
        <taxon>Bacteria</taxon>
        <taxon>Pseudomonadati</taxon>
        <taxon>Lentisphaerota</taxon>
        <taxon>Lentisphaeria</taxon>
        <taxon>Lentisphaerales</taxon>
        <taxon>Lentisphaeraceae</taxon>
        <taxon>Lentisphaera</taxon>
    </lineage>
</organism>
<evidence type="ECO:0000313" key="1">
    <source>
        <dbReference type="EMBL" id="EDM25694.1"/>
    </source>
</evidence>
<reference evidence="1 2" key="1">
    <citation type="journal article" date="2010" name="J. Bacteriol.">
        <title>Genome sequence of Lentisphaera araneosa HTCC2155T, the type species of the order Lentisphaerales in the phylum Lentisphaerae.</title>
        <authorList>
            <person name="Thrash J.C."/>
            <person name="Cho J.C."/>
            <person name="Vergin K.L."/>
            <person name="Morris R.M."/>
            <person name="Giovannoni S.J."/>
        </authorList>
    </citation>
    <scope>NUCLEOTIDE SEQUENCE [LARGE SCALE GENOMIC DNA]</scope>
    <source>
        <strain evidence="1 2">HTCC2155</strain>
    </source>
</reference>
<proteinExistence type="predicted"/>